<protein>
    <submittedName>
        <fullName evidence="3">Uncharacterized protein</fullName>
    </submittedName>
</protein>
<dbReference type="VEuPathDB" id="ToxoDB:ETH2_1473500"/>
<dbReference type="OrthoDB" id="347609at2759"/>
<dbReference type="GeneID" id="25252796"/>
<feature type="region of interest" description="Disordered" evidence="1">
    <location>
        <begin position="247"/>
        <end position="285"/>
    </location>
</feature>
<keyword evidence="4" id="KW-1185">Reference proteome</keyword>
<gene>
    <name evidence="3" type="ORF">ETH_00018310</name>
</gene>
<reference evidence="3" key="1">
    <citation type="submission" date="2013-10" db="EMBL/GenBank/DDBJ databases">
        <title>Genomic analysis of the causative agents of coccidiosis in chickens.</title>
        <authorList>
            <person name="Reid A.J."/>
            <person name="Blake D."/>
            <person name="Billington K."/>
            <person name="Browne H."/>
            <person name="Dunn M."/>
            <person name="Hung S."/>
            <person name="Kawahara F."/>
            <person name="Miranda-Saavedra D."/>
            <person name="Mourier T."/>
            <person name="Nagra H."/>
            <person name="Otto T.D."/>
            <person name="Rawlings N."/>
            <person name="Sanchez A."/>
            <person name="Sanders M."/>
            <person name="Subramaniam C."/>
            <person name="Tay Y."/>
            <person name="Dear P."/>
            <person name="Doerig C."/>
            <person name="Gruber A."/>
            <person name="Parkinson J."/>
            <person name="Shirley M."/>
            <person name="Wan K.L."/>
            <person name="Berriman M."/>
            <person name="Tomley F."/>
            <person name="Pain A."/>
        </authorList>
    </citation>
    <scope>NUCLEOTIDE SEQUENCE [LARGE SCALE GENOMIC DNA]</scope>
    <source>
        <strain evidence="3">Houghton</strain>
    </source>
</reference>
<feature type="compositionally biased region" description="Low complexity" evidence="1">
    <location>
        <begin position="174"/>
        <end position="191"/>
    </location>
</feature>
<feature type="transmembrane region" description="Helical" evidence="2">
    <location>
        <begin position="71"/>
        <end position="90"/>
    </location>
</feature>
<dbReference type="Proteomes" id="UP000030747">
    <property type="component" value="Unassembled WGS sequence"/>
</dbReference>
<dbReference type="RefSeq" id="XP_013233855.1">
    <property type="nucleotide sequence ID" value="XM_013378401.1"/>
</dbReference>
<evidence type="ECO:0000256" key="2">
    <source>
        <dbReference type="SAM" id="Phobius"/>
    </source>
</evidence>
<evidence type="ECO:0000313" key="4">
    <source>
        <dbReference type="Proteomes" id="UP000030747"/>
    </source>
</evidence>
<accession>U6L5N5</accession>
<organism evidence="3 4">
    <name type="scientific">Eimeria tenella</name>
    <name type="common">Coccidian parasite</name>
    <dbReference type="NCBI Taxonomy" id="5802"/>
    <lineage>
        <taxon>Eukaryota</taxon>
        <taxon>Sar</taxon>
        <taxon>Alveolata</taxon>
        <taxon>Apicomplexa</taxon>
        <taxon>Conoidasida</taxon>
        <taxon>Coccidia</taxon>
        <taxon>Eucoccidiorida</taxon>
        <taxon>Eimeriorina</taxon>
        <taxon>Eimeriidae</taxon>
        <taxon>Eimeria</taxon>
    </lineage>
</organism>
<keyword evidence="2" id="KW-0812">Transmembrane</keyword>
<dbReference type="EMBL" id="HG675751">
    <property type="protein sequence ID" value="CDJ43105.1"/>
    <property type="molecule type" value="Genomic_DNA"/>
</dbReference>
<feature type="region of interest" description="Disordered" evidence="1">
    <location>
        <begin position="174"/>
        <end position="218"/>
    </location>
</feature>
<sequence>MLPAFAQEKHWQRNEHLDYSLKFSFPQEHKYAADEATLLLPPYLGRPTRNYRGHPDNHPLRPQSWDLSRKMLVSLAAAISVFSVFLLWAICKASHNKEQQPGALGRRLAASKRKADEEQLSLIAEQCAALEAEMGVVRPLPETPSDMHPRRKIAKLASMLREAAAAHEKVAAMAVSSEEASSTAPSPEATVRAPAENAAGSQSTYRFEDGGNLPSQIDPLVSSAEADASEEYLAALEPFGWVRISPSTSSELEDQESDTSPSRTADELLDGEASTSASAKQQYPEARDVGPWDIADHPFGRVPALEPNVRLREMRTGGFFSRLWTNVSVWNYFLVIRSLFAKATLNQEDADTLMGTLENLIDDVWIQFLNKARPTQPALAAAALGQAFLAFDYIVSAIQLFGDAMQLPLWWEKFISVFPTDYSIECSTANHRKRVLFNTYISKRLLDVLNIYKTGTRPGIEEVVELKRLLFCFPNSPKPFRDTHYDPWREDDWHFMKYGY</sequence>
<keyword evidence="2" id="KW-0472">Membrane</keyword>
<keyword evidence="2" id="KW-1133">Transmembrane helix</keyword>
<proteinExistence type="predicted"/>
<reference evidence="3" key="2">
    <citation type="submission" date="2013-10" db="EMBL/GenBank/DDBJ databases">
        <authorList>
            <person name="Aslett M."/>
        </authorList>
    </citation>
    <scope>NUCLEOTIDE SEQUENCE [LARGE SCALE GENOMIC DNA]</scope>
    <source>
        <strain evidence="3">Houghton</strain>
    </source>
</reference>
<evidence type="ECO:0000313" key="3">
    <source>
        <dbReference type="EMBL" id="CDJ43105.1"/>
    </source>
</evidence>
<dbReference type="OMA" id="WREDDWH"/>
<name>U6L5N5_EIMTE</name>
<dbReference type="VEuPathDB" id="ToxoDB:ETH_00018310"/>
<evidence type="ECO:0000256" key="1">
    <source>
        <dbReference type="SAM" id="MobiDB-lite"/>
    </source>
</evidence>
<dbReference type="AlphaFoldDB" id="U6L5N5"/>